<dbReference type="SUPFAM" id="SSF52833">
    <property type="entry name" value="Thioredoxin-like"/>
    <property type="match status" value="1"/>
</dbReference>
<gene>
    <name evidence="2" type="ORF">MANT1106_LOCUS5453</name>
</gene>
<dbReference type="Gene3D" id="3.40.30.10">
    <property type="entry name" value="Glutaredoxin"/>
    <property type="match status" value="1"/>
</dbReference>
<dbReference type="PANTHER" id="PTHR33875">
    <property type="entry name" value="OS09G0542200 PROTEIN"/>
    <property type="match status" value="1"/>
</dbReference>
<dbReference type="InterPro" id="IPR012336">
    <property type="entry name" value="Thioredoxin-like_fold"/>
</dbReference>
<accession>A0A7S0SDE3</accession>
<proteinExistence type="predicted"/>
<dbReference type="PANTHER" id="PTHR33875:SF2">
    <property type="entry name" value="ACR183CP"/>
    <property type="match status" value="1"/>
</dbReference>
<name>A0A7S0SDE3_9CHLO</name>
<feature type="domain" description="Thioredoxin-like fold" evidence="1">
    <location>
        <begin position="48"/>
        <end position="235"/>
    </location>
</feature>
<evidence type="ECO:0000313" key="2">
    <source>
        <dbReference type="EMBL" id="CAD8702771.1"/>
    </source>
</evidence>
<protein>
    <recommendedName>
        <fullName evidence="1">Thioredoxin-like fold domain-containing protein</fullName>
    </recommendedName>
</protein>
<dbReference type="Pfam" id="PF13462">
    <property type="entry name" value="Thioredoxin_4"/>
    <property type="match status" value="1"/>
</dbReference>
<evidence type="ECO:0000259" key="1">
    <source>
        <dbReference type="Pfam" id="PF13462"/>
    </source>
</evidence>
<reference evidence="2" key="1">
    <citation type="submission" date="2021-01" db="EMBL/GenBank/DDBJ databases">
        <authorList>
            <person name="Corre E."/>
            <person name="Pelletier E."/>
            <person name="Niang G."/>
            <person name="Scheremetjew M."/>
            <person name="Finn R."/>
            <person name="Kale V."/>
            <person name="Holt S."/>
            <person name="Cochrane G."/>
            <person name="Meng A."/>
            <person name="Brown T."/>
            <person name="Cohen L."/>
        </authorList>
    </citation>
    <scope>NUCLEOTIDE SEQUENCE</scope>
    <source>
        <strain evidence="2">SL-175</strain>
    </source>
</reference>
<dbReference type="AlphaFoldDB" id="A0A7S0SDE3"/>
<dbReference type="InterPro" id="IPR036249">
    <property type="entry name" value="Thioredoxin-like_sf"/>
</dbReference>
<dbReference type="EMBL" id="HBFC01009366">
    <property type="protein sequence ID" value="CAD8702771.1"/>
    <property type="molecule type" value="Transcribed_RNA"/>
</dbReference>
<organism evidence="2">
    <name type="scientific">Mantoniella antarctica</name>
    <dbReference type="NCBI Taxonomy" id="81844"/>
    <lineage>
        <taxon>Eukaryota</taxon>
        <taxon>Viridiplantae</taxon>
        <taxon>Chlorophyta</taxon>
        <taxon>Mamiellophyceae</taxon>
        <taxon>Mamiellales</taxon>
        <taxon>Mamiellaceae</taxon>
        <taxon>Mantoniella</taxon>
    </lineage>
</organism>
<sequence length="246" mass="26940">MNSAARLCTQLKGTSTRLTLKSGRGTHRHPARVTRGIQMGPPLPSTQLGHVLGCKDAAVTLAVWLDYACPFCKTFYNTFTSEVSPHYGDRLKLVVYHQVQPWHPQSTMLHEAALAVTKVGGEEAFWKFSKALFETQTDFFDANTYNKSRAAIYQDLAALALSSTGVAAADVLALLARTEVGEQLNTGNACTQELKFHVKLGRQTGIHVSPTTLLNGMICDTSSSWSLDQWREFLDPHCAAPAVAKM</sequence>